<dbReference type="UniPathway" id="UPA00028">
    <property type="reaction ID" value="UER00003"/>
</dbReference>
<keyword evidence="4 6" id="KW-0808">Transferase</keyword>
<comment type="function">
    <text evidence="6">Catalyzes the reversible reaction in which hydroxymethyl group from 5,10-methylenetetrahydrofolate is transferred onto alpha-ketoisovalerate to form ketopantoate.</text>
</comment>
<dbReference type="InParanoid" id="D8QAA7"/>
<dbReference type="VEuPathDB" id="FungiDB:SCHCODRAFT_02630806"/>
<dbReference type="PANTHER" id="PTHR20881">
    <property type="entry name" value="3-METHYL-2-OXOBUTANOATE HYDROXYMETHYLTRANSFERASE"/>
    <property type="match status" value="1"/>
</dbReference>
<name>D8QAA7_SCHCM</name>
<sequence>MLSVCAYNATRLPLRAGRGTAAIQWRRWMSVRPEVRETTEAFDLPFPQAARPKVTVADLQKMHKNREPIAMLTAYDYPTAKAASANPNTDIILVGDSLAQVCLGYDSTSQLTLDEMIHHARAVSRGATHPFIVADMPFGSFGVSTEETLRNAVRLTQASKADAIKMEGGAELADAVRRLAHIGIPVMGHIGLMPQRFMLSGFRVQGRTAAGAQRVLRDALALQQAGAFALVLEAIPRNLGAYLTNRLRIPTIGVGAGNQTSGQAMWDDIMGTWSGHKARFARRFADCQSERDAGVQKYTEAVKARSFPSIEESYPDVPEEEWAKFLQVAEAQ</sequence>
<dbReference type="Gene3D" id="3.20.20.60">
    <property type="entry name" value="Phosphoenolpyruvate-binding domains"/>
    <property type="match status" value="1"/>
</dbReference>
<evidence type="ECO:0000256" key="3">
    <source>
        <dbReference type="ARBA" id="ARBA00012618"/>
    </source>
</evidence>
<reference evidence="7 8" key="1">
    <citation type="journal article" date="2010" name="Nat. Biotechnol.">
        <title>Genome sequence of the model mushroom Schizophyllum commune.</title>
        <authorList>
            <person name="Ohm R.A."/>
            <person name="de Jong J.F."/>
            <person name="Lugones L.G."/>
            <person name="Aerts A."/>
            <person name="Kothe E."/>
            <person name="Stajich J.E."/>
            <person name="de Vries R.P."/>
            <person name="Record E."/>
            <person name="Levasseur A."/>
            <person name="Baker S.E."/>
            <person name="Bartholomew K.A."/>
            <person name="Coutinho P.M."/>
            <person name="Erdmann S."/>
            <person name="Fowler T.J."/>
            <person name="Gathman A.C."/>
            <person name="Lombard V."/>
            <person name="Henrissat B."/>
            <person name="Knabe N."/>
            <person name="Kuees U."/>
            <person name="Lilly W.W."/>
            <person name="Lindquist E."/>
            <person name="Lucas S."/>
            <person name="Magnuson J.K."/>
            <person name="Piumi F."/>
            <person name="Raudaskoski M."/>
            <person name="Salamov A."/>
            <person name="Schmutz J."/>
            <person name="Schwarze F.W.M.R."/>
            <person name="vanKuyk P.A."/>
            <person name="Horton J.S."/>
            <person name="Grigoriev I.V."/>
            <person name="Woesten H.A.B."/>
        </authorList>
    </citation>
    <scope>NUCLEOTIDE SEQUENCE [LARGE SCALE GENOMIC DNA]</scope>
    <source>
        <strain evidence="8">H4-8 / FGSC 9210</strain>
    </source>
</reference>
<dbReference type="OMA" id="VLVWTDM"/>
<dbReference type="FunFam" id="3.20.20.60:FF:000003">
    <property type="entry name" value="3-methyl-2-oxobutanoate hydroxymethyltransferase"/>
    <property type="match status" value="1"/>
</dbReference>
<dbReference type="STRING" id="578458.D8QAA7"/>
<dbReference type="GO" id="GO:0000287">
    <property type="term" value="F:magnesium ion binding"/>
    <property type="evidence" value="ECO:0007669"/>
    <property type="project" value="TreeGrafter"/>
</dbReference>
<dbReference type="GO" id="GO:0015940">
    <property type="term" value="P:pantothenate biosynthetic process"/>
    <property type="evidence" value="ECO:0007669"/>
    <property type="project" value="UniProtKB-UniPathway"/>
</dbReference>
<evidence type="ECO:0000313" key="8">
    <source>
        <dbReference type="Proteomes" id="UP000007431"/>
    </source>
</evidence>
<dbReference type="NCBIfam" id="TIGR00222">
    <property type="entry name" value="panB"/>
    <property type="match status" value="1"/>
</dbReference>
<evidence type="ECO:0000256" key="5">
    <source>
        <dbReference type="ARBA" id="ARBA00049172"/>
    </source>
</evidence>
<evidence type="ECO:0000256" key="2">
    <source>
        <dbReference type="ARBA" id="ARBA00008676"/>
    </source>
</evidence>
<evidence type="ECO:0000256" key="4">
    <source>
        <dbReference type="ARBA" id="ARBA00022679"/>
    </source>
</evidence>
<comment type="pathway">
    <text evidence="1 6">Cofactor biosynthesis; (R)-pantothenate biosynthesis; (R)-pantoate from 3-methyl-2-oxobutanoate: step 1/2.</text>
</comment>
<proteinExistence type="inferred from homology"/>
<dbReference type="EC" id="2.1.2.11" evidence="3 6"/>
<gene>
    <name evidence="7" type="ORF">SCHCODRAFT_57763</name>
</gene>
<evidence type="ECO:0000313" key="7">
    <source>
        <dbReference type="EMBL" id="EFI95805.1"/>
    </source>
</evidence>
<dbReference type="InterPro" id="IPR015813">
    <property type="entry name" value="Pyrv/PenolPyrv_kinase-like_dom"/>
</dbReference>
<evidence type="ECO:0000256" key="1">
    <source>
        <dbReference type="ARBA" id="ARBA00005033"/>
    </source>
</evidence>
<dbReference type="HOGENOM" id="CLU_036645_1_0_1"/>
<dbReference type="Pfam" id="PF02548">
    <property type="entry name" value="Pantoate_transf"/>
    <property type="match status" value="1"/>
</dbReference>
<dbReference type="NCBIfam" id="NF001452">
    <property type="entry name" value="PRK00311.1"/>
    <property type="match status" value="1"/>
</dbReference>
<dbReference type="EMBL" id="GL377308">
    <property type="protein sequence ID" value="EFI95805.1"/>
    <property type="molecule type" value="Genomic_DNA"/>
</dbReference>
<dbReference type="CDD" id="cd06557">
    <property type="entry name" value="KPHMT-like"/>
    <property type="match status" value="1"/>
</dbReference>
<dbReference type="InterPro" id="IPR040442">
    <property type="entry name" value="Pyrv_kinase-like_dom_sf"/>
</dbReference>
<keyword evidence="6" id="KW-0566">Pantothenate biosynthesis</keyword>
<dbReference type="InterPro" id="IPR003700">
    <property type="entry name" value="Pantoate_hydroxy_MeTrfase"/>
</dbReference>
<dbReference type="HAMAP" id="MF_00156">
    <property type="entry name" value="PanB"/>
    <property type="match status" value="1"/>
</dbReference>
<dbReference type="PANTHER" id="PTHR20881:SF0">
    <property type="entry name" value="3-METHYL-2-OXOBUTANOATE HYDROXYMETHYLTRANSFERASE"/>
    <property type="match status" value="1"/>
</dbReference>
<dbReference type="Proteomes" id="UP000007431">
    <property type="component" value="Unassembled WGS sequence"/>
</dbReference>
<keyword evidence="8" id="KW-1185">Reference proteome</keyword>
<organism evidence="8">
    <name type="scientific">Schizophyllum commune (strain H4-8 / FGSC 9210)</name>
    <name type="common">Split gill fungus</name>
    <dbReference type="NCBI Taxonomy" id="578458"/>
    <lineage>
        <taxon>Eukaryota</taxon>
        <taxon>Fungi</taxon>
        <taxon>Dikarya</taxon>
        <taxon>Basidiomycota</taxon>
        <taxon>Agaricomycotina</taxon>
        <taxon>Agaricomycetes</taxon>
        <taxon>Agaricomycetidae</taxon>
        <taxon>Agaricales</taxon>
        <taxon>Schizophyllaceae</taxon>
        <taxon>Schizophyllum</taxon>
    </lineage>
</organism>
<comment type="catalytic activity">
    <reaction evidence="5 6">
        <text>(6R)-5,10-methylene-5,6,7,8-tetrahydrofolate + 3-methyl-2-oxobutanoate + H2O = 2-dehydropantoate + (6S)-5,6,7,8-tetrahydrofolate</text>
        <dbReference type="Rhea" id="RHEA:11824"/>
        <dbReference type="ChEBI" id="CHEBI:11561"/>
        <dbReference type="ChEBI" id="CHEBI:11851"/>
        <dbReference type="ChEBI" id="CHEBI:15377"/>
        <dbReference type="ChEBI" id="CHEBI:15636"/>
        <dbReference type="ChEBI" id="CHEBI:57453"/>
        <dbReference type="EC" id="2.1.2.11"/>
    </reaction>
</comment>
<evidence type="ECO:0000256" key="6">
    <source>
        <dbReference type="RuleBase" id="RU362100"/>
    </source>
</evidence>
<dbReference type="GO" id="GO:0005739">
    <property type="term" value="C:mitochondrion"/>
    <property type="evidence" value="ECO:0007669"/>
    <property type="project" value="EnsemblFungi"/>
</dbReference>
<dbReference type="eggNOG" id="KOG2949">
    <property type="taxonomic scope" value="Eukaryota"/>
</dbReference>
<dbReference type="AlphaFoldDB" id="D8QAA7"/>
<dbReference type="GO" id="GO:0003864">
    <property type="term" value="F:3-methyl-2-oxobutanoate hydroxymethyltransferase activity"/>
    <property type="evidence" value="ECO:0007669"/>
    <property type="project" value="UniProtKB-EC"/>
</dbReference>
<accession>D8QAA7</accession>
<protein>
    <recommendedName>
        <fullName evidence="3 6">3-methyl-2-oxobutanoate hydroxymethyltransferase</fullName>
        <ecNumber evidence="3 6">2.1.2.11</ecNumber>
    </recommendedName>
</protein>
<comment type="similarity">
    <text evidence="2 6">Belongs to the PanB family.</text>
</comment>
<dbReference type="SUPFAM" id="SSF51621">
    <property type="entry name" value="Phosphoenolpyruvate/pyruvate domain"/>
    <property type="match status" value="1"/>
</dbReference>
<dbReference type="FunCoup" id="D8QAA7">
    <property type="interactions" value="347"/>
</dbReference>